<evidence type="ECO:0000313" key="3">
    <source>
        <dbReference type="Proteomes" id="UP000038802"/>
    </source>
</evidence>
<dbReference type="Proteomes" id="UP000038802">
    <property type="component" value="Unassembled WGS sequence"/>
</dbReference>
<reference evidence="3 4" key="2">
    <citation type="submission" date="2015-03" db="EMBL/GenBank/DDBJ databases">
        <authorList>
            <consortium name="Pathogen Informatics"/>
        </authorList>
    </citation>
    <scope>NUCLEOTIDE SEQUENCE [LARGE SCALE GENOMIC DNA]</scope>
    <source>
        <strain evidence="3">K00500041</strain>
        <strain evidence="2 4">M09401471</strain>
    </source>
</reference>
<sequence length="48" mass="5008">MAELGIDLLARQVPGGASNRRGQILIGGLGVGQQTFDALRIAVLRMAC</sequence>
<dbReference type="EMBL" id="CSAJ01000413">
    <property type="protein sequence ID" value="COW58810.1"/>
    <property type="molecule type" value="Genomic_DNA"/>
</dbReference>
<evidence type="ECO:0000313" key="1">
    <source>
        <dbReference type="EMBL" id="COV48729.1"/>
    </source>
</evidence>
<gene>
    <name evidence="1" type="ORF">ERS007703_01493</name>
    <name evidence="2" type="ORF">ERS007720_02897</name>
</gene>
<evidence type="ECO:0000313" key="4">
    <source>
        <dbReference type="Proteomes" id="UP000044938"/>
    </source>
</evidence>
<name>A0A0U0S8F0_MYCTX</name>
<dbReference type="RefSeq" id="WP_009937438.1">
    <property type="nucleotide sequence ID" value="NZ_AP017901.1"/>
</dbReference>
<dbReference type="EMBL" id="CSAE01000127">
    <property type="protein sequence ID" value="COV48729.1"/>
    <property type="molecule type" value="Genomic_DNA"/>
</dbReference>
<organism evidence="1 3">
    <name type="scientific">Mycobacterium tuberculosis</name>
    <dbReference type="NCBI Taxonomy" id="1773"/>
    <lineage>
        <taxon>Bacteria</taxon>
        <taxon>Bacillati</taxon>
        <taxon>Actinomycetota</taxon>
        <taxon>Actinomycetes</taxon>
        <taxon>Mycobacteriales</taxon>
        <taxon>Mycobacteriaceae</taxon>
        <taxon>Mycobacterium</taxon>
        <taxon>Mycobacterium tuberculosis complex</taxon>
    </lineage>
</organism>
<accession>A0A0U0S8F0</accession>
<proteinExistence type="predicted"/>
<protein>
    <submittedName>
        <fullName evidence="1">Uncharacterized protein</fullName>
    </submittedName>
</protein>
<dbReference type="AlphaFoldDB" id="A0A0U0S8F0"/>
<evidence type="ECO:0000313" key="2">
    <source>
        <dbReference type="EMBL" id="COW58810.1"/>
    </source>
</evidence>
<dbReference type="Proteomes" id="UP000044938">
    <property type="component" value="Unassembled WGS sequence"/>
</dbReference>
<reference evidence="1" key="1">
    <citation type="submission" date="2015-03" db="EMBL/GenBank/DDBJ databases">
        <authorList>
            <person name="Murphy D."/>
        </authorList>
    </citation>
    <scope>NUCLEOTIDE SEQUENCE [LARGE SCALE GENOMIC DNA]</scope>
    <source>
        <strain evidence="1">K00500041</strain>
    </source>
</reference>